<keyword evidence="1" id="KW-1133">Transmembrane helix</keyword>
<keyword evidence="1" id="KW-0472">Membrane</keyword>
<keyword evidence="3" id="KW-1185">Reference proteome</keyword>
<gene>
    <name evidence="2" type="ORF">LWI29_005774</name>
</gene>
<evidence type="ECO:0000313" key="3">
    <source>
        <dbReference type="Proteomes" id="UP001168877"/>
    </source>
</evidence>
<organism evidence="2 3">
    <name type="scientific">Acer saccharum</name>
    <name type="common">Sugar maple</name>
    <dbReference type="NCBI Taxonomy" id="4024"/>
    <lineage>
        <taxon>Eukaryota</taxon>
        <taxon>Viridiplantae</taxon>
        <taxon>Streptophyta</taxon>
        <taxon>Embryophyta</taxon>
        <taxon>Tracheophyta</taxon>
        <taxon>Spermatophyta</taxon>
        <taxon>Magnoliopsida</taxon>
        <taxon>eudicotyledons</taxon>
        <taxon>Gunneridae</taxon>
        <taxon>Pentapetalae</taxon>
        <taxon>rosids</taxon>
        <taxon>malvids</taxon>
        <taxon>Sapindales</taxon>
        <taxon>Sapindaceae</taxon>
        <taxon>Hippocastanoideae</taxon>
        <taxon>Acereae</taxon>
        <taxon>Acer</taxon>
    </lineage>
</organism>
<protein>
    <submittedName>
        <fullName evidence="2">Uncharacterized protein</fullName>
    </submittedName>
</protein>
<reference evidence="2" key="1">
    <citation type="journal article" date="2022" name="Plant J.">
        <title>Strategies of tolerance reflected in two North American maple genomes.</title>
        <authorList>
            <person name="McEvoy S.L."/>
            <person name="Sezen U.U."/>
            <person name="Trouern-Trend A."/>
            <person name="McMahon S.M."/>
            <person name="Schaberg P.G."/>
            <person name="Yang J."/>
            <person name="Wegrzyn J.L."/>
            <person name="Swenson N.G."/>
        </authorList>
    </citation>
    <scope>NUCLEOTIDE SEQUENCE</scope>
    <source>
        <strain evidence="2">NS2018</strain>
    </source>
</reference>
<dbReference type="AlphaFoldDB" id="A0AA39VGX1"/>
<proteinExistence type="predicted"/>
<dbReference type="EMBL" id="JAUESC010000385">
    <property type="protein sequence ID" value="KAK0578143.1"/>
    <property type="molecule type" value="Genomic_DNA"/>
</dbReference>
<feature type="transmembrane region" description="Helical" evidence="1">
    <location>
        <begin position="78"/>
        <end position="101"/>
    </location>
</feature>
<accession>A0AA39VGX1</accession>
<evidence type="ECO:0000313" key="2">
    <source>
        <dbReference type="EMBL" id="KAK0578143.1"/>
    </source>
</evidence>
<sequence>MEALEAVPTNSVIQQLRRRSTIKIHRLGTITAHKSLLSNFQSNTRQHCHEMRIRSLKCILDSILRVDDGEKDRTSRTIITIIVVASAAVMISIISISILIIRVKKCRQEIEQILNSKSLQFNISTMKFTTDNFSDANKRG</sequence>
<name>A0AA39VGX1_ACESA</name>
<reference evidence="2" key="2">
    <citation type="submission" date="2023-06" db="EMBL/GenBank/DDBJ databases">
        <authorList>
            <person name="Swenson N.G."/>
            <person name="Wegrzyn J.L."/>
            <person name="Mcevoy S.L."/>
        </authorList>
    </citation>
    <scope>NUCLEOTIDE SEQUENCE</scope>
    <source>
        <strain evidence="2">NS2018</strain>
        <tissue evidence="2">Leaf</tissue>
    </source>
</reference>
<evidence type="ECO:0000256" key="1">
    <source>
        <dbReference type="SAM" id="Phobius"/>
    </source>
</evidence>
<dbReference type="Proteomes" id="UP001168877">
    <property type="component" value="Unassembled WGS sequence"/>
</dbReference>
<comment type="caution">
    <text evidence="2">The sequence shown here is derived from an EMBL/GenBank/DDBJ whole genome shotgun (WGS) entry which is preliminary data.</text>
</comment>
<keyword evidence="1" id="KW-0812">Transmembrane</keyword>